<protein>
    <submittedName>
        <fullName evidence="1">Uncharacterized protein</fullName>
    </submittedName>
</protein>
<evidence type="ECO:0000313" key="1">
    <source>
        <dbReference type="EMBL" id="ENN76768.1"/>
    </source>
</evidence>
<sequence>MSHDGSQCLHIYGVIPDARSARFEIWRDYDDKRLTDLFYYLKLNHSRLIMSELKWRPELIKDVQDEIRSKALQLYYESLDQINNTRQYIRAESVDAIDGIWQDAKPILSTFLIELSFV</sequence>
<dbReference type="HOGENOM" id="CLU_2075531_0_0_1"/>
<accession>N6TG70</accession>
<name>N6TG70_DENPD</name>
<dbReference type="EMBL" id="KB740967">
    <property type="protein sequence ID" value="ENN76768.1"/>
    <property type="molecule type" value="Genomic_DNA"/>
</dbReference>
<dbReference type="AlphaFoldDB" id="N6TG70"/>
<reference evidence="1" key="1">
    <citation type="journal article" date="2013" name="Genome Biol.">
        <title>Draft genome of the mountain pine beetle, Dendroctonus ponderosae Hopkins, a major forest pest.</title>
        <authorList>
            <person name="Keeling C.I."/>
            <person name="Yuen M.M."/>
            <person name="Liao N.Y."/>
            <person name="Docking T.R."/>
            <person name="Chan S.K."/>
            <person name="Taylor G.A."/>
            <person name="Palmquist D.L."/>
            <person name="Jackman S.D."/>
            <person name="Nguyen A."/>
            <person name="Li M."/>
            <person name="Henderson H."/>
            <person name="Janes J.K."/>
            <person name="Zhao Y."/>
            <person name="Pandoh P."/>
            <person name="Moore R."/>
            <person name="Sperling F.A."/>
            <person name="Huber D.P."/>
            <person name="Birol I."/>
            <person name="Jones S.J."/>
            <person name="Bohlmann J."/>
        </authorList>
    </citation>
    <scope>NUCLEOTIDE SEQUENCE</scope>
</reference>
<feature type="non-terminal residue" evidence="1">
    <location>
        <position position="1"/>
    </location>
</feature>
<dbReference type="OrthoDB" id="6484170at2759"/>
<proteinExistence type="predicted"/>
<organism evidence="1">
    <name type="scientific">Dendroctonus ponderosae</name>
    <name type="common">Mountain pine beetle</name>
    <dbReference type="NCBI Taxonomy" id="77166"/>
    <lineage>
        <taxon>Eukaryota</taxon>
        <taxon>Metazoa</taxon>
        <taxon>Ecdysozoa</taxon>
        <taxon>Arthropoda</taxon>
        <taxon>Hexapoda</taxon>
        <taxon>Insecta</taxon>
        <taxon>Pterygota</taxon>
        <taxon>Neoptera</taxon>
        <taxon>Endopterygota</taxon>
        <taxon>Coleoptera</taxon>
        <taxon>Polyphaga</taxon>
        <taxon>Cucujiformia</taxon>
        <taxon>Curculionidae</taxon>
        <taxon>Scolytinae</taxon>
        <taxon>Dendroctonus</taxon>
    </lineage>
</organism>
<gene>
    <name evidence="1" type="ORF">YQE_06609</name>
</gene>